<dbReference type="PROSITE" id="PS50059">
    <property type="entry name" value="FKBP_PPIASE"/>
    <property type="match status" value="1"/>
</dbReference>
<reference evidence="3 4" key="1">
    <citation type="submission" date="2016-09" db="EMBL/GenBank/DDBJ databases">
        <title>Extensive genetic diversity and differential bi-allelic expression allows diatom success in the polar Southern Ocean.</title>
        <authorList>
            <consortium name="DOE Joint Genome Institute"/>
            <person name="Mock T."/>
            <person name="Otillar R.P."/>
            <person name="Strauss J."/>
            <person name="Dupont C."/>
            <person name="Frickenhaus S."/>
            <person name="Maumus F."/>
            <person name="Mcmullan M."/>
            <person name="Sanges R."/>
            <person name="Schmutz J."/>
            <person name="Toseland A."/>
            <person name="Valas R."/>
            <person name="Veluchamy A."/>
            <person name="Ward B.J."/>
            <person name="Allen A."/>
            <person name="Barry K."/>
            <person name="Falciatore A."/>
            <person name="Ferrante M."/>
            <person name="Fortunato A.E."/>
            <person name="Gloeckner G."/>
            <person name="Gruber A."/>
            <person name="Hipkin R."/>
            <person name="Janech M."/>
            <person name="Kroth P."/>
            <person name="Leese F."/>
            <person name="Lindquist E."/>
            <person name="Lyon B.R."/>
            <person name="Martin J."/>
            <person name="Mayer C."/>
            <person name="Parker M."/>
            <person name="Quesneville H."/>
            <person name="Raymond J."/>
            <person name="Uhlig C."/>
            <person name="Valentin K.U."/>
            <person name="Worden A.Z."/>
            <person name="Armbrust E.V."/>
            <person name="Bowler C."/>
            <person name="Green B."/>
            <person name="Moulton V."/>
            <person name="Van Oosterhout C."/>
            <person name="Grigoriev I."/>
        </authorList>
    </citation>
    <scope>NUCLEOTIDE SEQUENCE [LARGE SCALE GENOMIC DNA]</scope>
    <source>
        <strain evidence="3 4">CCMP1102</strain>
    </source>
</reference>
<feature type="domain" description="PPIase FKBP-type" evidence="2">
    <location>
        <begin position="54"/>
        <end position="149"/>
    </location>
</feature>
<name>A0A1E7F567_9STRA</name>
<dbReference type="InterPro" id="IPR001179">
    <property type="entry name" value="PPIase_FKBP_dom"/>
</dbReference>
<dbReference type="Pfam" id="PF00254">
    <property type="entry name" value="FKBP_C"/>
    <property type="match status" value="1"/>
</dbReference>
<evidence type="ECO:0000256" key="1">
    <source>
        <dbReference type="PROSITE-ProRule" id="PRU00277"/>
    </source>
</evidence>
<protein>
    <recommendedName>
        <fullName evidence="1">peptidylprolyl isomerase</fullName>
        <ecNumber evidence="1">5.2.1.8</ecNumber>
    </recommendedName>
</protein>
<dbReference type="GO" id="GO:0009507">
    <property type="term" value="C:chloroplast"/>
    <property type="evidence" value="ECO:0007669"/>
    <property type="project" value="TreeGrafter"/>
</dbReference>
<dbReference type="InterPro" id="IPR053111">
    <property type="entry name" value="Chloro_FKBP-type_PPIase"/>
</dbReference>
<dbReference type="GO" id="GO:0003755">
    <property type="term" value="F:peptidyl-prolyl cis-trans isomerase activity"/>
    <property type="evidence" value="ECO:0007669"/>
    <property type="project" value="UniProtKB-KW"/>
</dbReference>
<sequence>MNTAAVSAGALVTAVSLQPTVKADAAAPTIYNLSNGVKYAITKDVAKGSFPQEGDICAIEYTGYLSNGAIFDATHGEGKKSVLLFKLGSSVVNAGINSMVGEMKVGQKVQAIIPPELAFGDKGICLDDGECLVKPGATLVYDILLKKASIPPP</sequence>
<dbReference type="OrthoDB" id="1902587at2759"/>
<dbReference type="AlphaFoldDB" id="A0A1E7F567"/>
<dbReference type="EC" id="5.2.1.8" evidence="1"/>
<dbReference type="KEGG" id="fcy:FRACYDRAFT_189341"/>
<organism evidence="3 4">
    <name type="scientific">Fragilariopsis cylindrus CCMP1102</name>
    <dbReference type="NCBI Taxonomy" id="635003"/>
    <lineage>
        <taxon>Eukaryota</taxon>
        <taxon>Sar</taxon>
        <taxon>Stramenopiles</taxon>
        <taxon>Ochrophyta</taxon>
        <taxon>Bacillariophyta</taxon>
        <taxon>Bacillariophyceae</taxon>
        <taxon>Bacillariophycidae</taxon>
        <taxon>Bacillariales</taxon>
        <taxon>Bacillariaceae</taxon>
        <taxon>Fragilariopsis</taxon>
    </lineage>
</organism>
<dbReference type="Gene3D" id="3.10.50.40">
    <property type="match status" value="1"/>
</dbReference>
<dbReference type="Proteomes" id="UP000095751">
    <property type="component" value="Unassembled WGS sequence"/>
</dbReference>
<dbReference type="SUPFAM" id="SSF54534">
    <property type="entry name" value="FKBP-like"/>
    <property type="match status" value="1"/>
</dbReference>
<gene>
    <name evidence="3" type="ORF">FRACYDRAFT_189341</name>
</gene>
<dbReference type="EMBL" id="KV784361">
    <property type="protein sequence ID" value="OEU13338.1"/>
    <property type="molecule type" value="Genomic_DNA"/>
</dbReference>
<keyword evidence="1" id="KW-0413">Isomerase</keyword>
<comment type="catalytic activity">
    <reaction evidence="1">
        <text>[protein]-peptidylproline (omega=180) = [protein]-peptidylproline (omega=0)</text>
        <dbReference type="Rhea" id="RHEA:16237"/>
        <dbReference type="Rhea" id="RHEA-COMP:10747"/>
        <dbReference type="Rhea" id="RHEA-COMP:10748"/>
        <dbReference type="ChEBI" id="CHEBI:83833"/>
        <dbReference type="ChEBI" id="CHEBI:83834"/>
        <dbReference type="EC" id="5.2.1.8"/>
    </reaction>
</comment>
<accession>A0A1E7F567</accession>
<evidence type="ECO:0000313" key="4">
    <source>
        <dbReference type="Proteomes" id="UP000095751"/>
    </source>
</evidence>
<keyword evidence="4" id="KW-1185">Reference proteome</keyword>
<evidence type="ECO:0000313" key="3">
    <source>
        <dbReference type="EMBL" id="OEU13338.1"/>
    </source>
</evidence>
<dbReference type="InterPro" id="IPR046357">
    <property type="entry name" value="PPIase_dom_sf"/>
</dbReference>
<proteinExistence type="predicted"/>
<dbReference type="InParanoid" id="A0A1E7F567"/>
<evidence type="ECO:0000259" key="2">
    <source>
        <dbReference type="PROSITE" id="PS50059"/>
    </source>
</evidence>
<keyword evidence="1" id="KW-0697">Rotamase</keyword>
<dbReference type="PANTHER" id="PTHR47598">
    <property type="entry name" value="PEPTIDYL-PROLYL CIS-TRANS ISOMERASE FKBP17-2, CHLOROPLASTIC"/>
    <property type="match status" value="1"/>
</dbReference>
<dbReference type="PANTHER" id="PTHR47598:SF1">
    <property type="entry name" value="PEPTIDYL-PROLYL CIS-TRANS ISOMERASE FKBP17-2, CHLOROPLASTIC"/>
    <property type="match status" value="1"/>
</dbReference>